<evidence type="ECO:0000256" key="1">
    <source>
        <dbReference type="SAM" id="MobiDB-lite"/>
    </source>
</evidence>
<organism evidence="2 3">
    <name type="scientific">Triticum urartu</name>
    <name type="common">Red wild einkorn</name>
    <name type="synonym">Crithodium urartu</name>
    <dbReference type="NCBI Taxonomy" id="4572"/>
    <lineage>
        <taxon>Eukaryota</taxon>
        <taxon>Viridiplantae</taxon>
        <taxon>Streptophyta</taxon>
        <taxon>Embryophyta</taxon>
        <taxon>Tracheophyta</taxon>
        <taxon>Spermatophyta</taxon>
        <taxon>Magnoliopsida</taxon>
        <taxon>Liliopsida</taxon>
        <taxon>Poales</taxon>
        <taxon>Poaceae</taxon>
        <taxon>BOP clade</taxon>
        <taxon>Pooideae</taxon>
        <taxon>Triticodae</taxon>
        <taxon>Triticeae</taxon>
        <taxon>Triticinae</taxon>
        <taxon>Triticum</taxon>
    </lineage>
</organism>
<feature type="compositionally biased region" description="Basic and acidic residues" evidence="1">
    <location>
        <begin position="1"/>
        <end position="12"/>
    </location>
</feature>
<evidence type="ECO:0000313" key="3">
    <source>
        <dbReference type="Proteomes" id="UP000015106"/>
    </source>
</evidence>
<dbReference type="AlphaFoldDB" id="A0A8R7UR92"/>
<dbReference type="EnsemblPlants" id="TuG1812G0600000836.01.T01">
    <property type="protein sequence ID" value="TuG1812G0600000836.01.T01.cds314977"/>
    <property type="gene ID" value="TuG1812G0600000836.01"/>
</dbReference>
<evidence type="ECO:0000313" key="2">
    <source>
        <dbReference type="EnsemblPlants" id="TuG1812G0600000836.01.T01.cds314977"/>
    </source>
</evidence>
<feature type="region of interest" description="Disordered" evidence="1">
    <location>
        <begin position="1"/>
        <end position="34"/>
    </location>
</feature>
<reference evidence="2" key="3">
    <citation type="submission" date="2022-06" db="UniProtKB">
        <authorList>
            <consortium name="EnsemblPlants"/>
        </authorList>
    </citation>
    <scope>IDENTIFICATION</scope>
</reference>
<dbReference type="Gramene" id="TuG1812G0600000836.01.T01">
    <property type="protein sequence ID" value="TuG1812G0600000836.01.T01.cds314977"/>
    <property type="gene ID" value="TuG1812G0600000836.01"/>
</dbReference>
<feature type="region of interest" description="Disordered" evidence="1">
    <location>
        <begin position="80"/>
        <end position="101"/>
    </location>
</feature>
<proteinExistence type="predicted"/>
<name>A0A8R7UR92_TRIUA</name>
<sequence length="163" mass="17429">MEQQRTHSEETHIAQGHRHHFFAETEQRSAAESVEGASLSLERVDDVHGGDGLAAGMLGVGDGVADDVLEEDLEHAAGLLVDEPRDALHAAPPRQPPDRRLGDALDVVRSTFRWRLAPPFPRPFPPLPRPDMIGCLEELVRFGNGGVAVAVAVAAAAVGGRRG</sequence>
<reference evidence="3" key="1">
    <citation type="journal article" date="2013" name="Nature">
        <title>Draft genome of the wheat A-genome progenitor Triticum urartu.</title>
        <authorList>
            <person name="Ling H.Q."/>
            <person name="Zhao S."/>
            <person name="Liu D."/>
            <person name="Wang J."/>
            <person name="Sun H."/>
            <person name="Zhang C."/>
            <person name="Fan H."/>
            <person name="Li D."/>
            <person name="Dong L."/>
            <person name="Tao Y."/>
            <person name="Gao C."/>
            <person name="Wu H."/>
            <person name="Li Y."/>
            <person name="Cui Y."/>
            <person name="Guo X."/>
            <person name="Zheng S."/>
            <person name="Wang B."/>
            <person name="Yu K."/>
            <person name="Liang Q."/>
            <person name="Yang W."/>
            <person name="Lou X."/>
            <person name="Chen J."/>
            <person name="Feng M."/>
            <person name="Jian J."/>
            <person name="Zhang X."/>
            <person name="Luo G."/>
            <person name="Jiang Y."/>
            <person name="Liu J."/>
            <person name="Wang Z."/>
            <person name="Sha Y."/>
            <person name="Zhang B."/>
            <person name="Wu H."/>
            <person name="Tang D."/>
            <person name="Shen Q."/>
            <person name="Xue P."/>
            <person name="Zou S."/>
            <person name="Wang X."/>
            <person name="Liu X."/>
            <person name="Wang F."/>
            <person name="Yang Y."/>
            <person name="An X."/>
            <person name="Dong Z."/>
            <person name="Zhang K."/>
            <person name="Zhang X."/>
            <person name="Luo M.C."/>
            <person name="Dvorak J."/>
            <person name="Tong Y."/>
            <person name="Wang J."/>
            <person name="Yang H."/>
            <person name="Li Z."/>
            <person name="Wang D."/>
            <person name="Zhang A."/>
            <person name="Wang J."/>
        </authorList>
    </citation>
    <scope>NUCLEOTIDE SEQUENCE</scope>
    <source>
        <strain evidence="3">cv. G1812</strain>
    </source>
</reference>
<keyword evidence="3" id="KW-1185">Reference proteome</keyword>
<reference evidence="2" key="2">
    <citation type="submission" date="2018-03" db="EMBL/GenBank/DDBJ databases">
        <title>The Triticum urartu genome reveals the dynamic nature of wheat genome evolution.</title>
        <authorList>
            <person name="Ling H."/>
            <person name="Ma B."/>
            <person name="Shi X."/>
            <person name="Liu H."/>
            <person name="Dong L."/>
            <person name="Sun H."/>
            <person name="Cao Y."/>
            <person name="Gao Q."/>
            <person name="Zheng S."/>
            <person name="Li Y."/>
            <person name="Yu Y."/>
            <person name="Du H."/>
            <person name="Qi M."/>
            <person name="Li Y."/>
            <person name="Yu H."/>
            <person name="Cui Y."/>
            <person name="Wang N."/>
            <person name="Chen C."/>
            <person name="Wu H."/>
            <person name="Zhao Y."/>
            <person name="Zhang J."/>
            <person name="Li Y."/>
            <person name="Zhou W."/>
            <person name="Zhang B."/>
            <person name="Hu W."/>
            <person name="Eijk M."/>
            <person name="Tang J."/>
            <person name="Witsenboer H."/>
            <person name="Zhao S."/>
            <person name="Li Z."/>
            <person name="Zhang A."/>
            <person name="Wang D."/>
            <person name="Liang C."/>
        </authorList>
    </citation>
    <scope>NUCLEOTIDE SEQUENCE [LARGE SCALE GENOMIC DNA]</scope>
    <source>
        <strain evidence="2">cv. G1812</strain>
    </source>
</reference>
<accession>A0A8R7UR92</accession>
<protein>
    <submittedName>
        <fullName evidence="2">Uncharacterized protein</fullName>
    </submittedName>
</protein>
<dbReference type="Proteomes" id="UP000015106">
    <property type="component" value="Chromosome 6"/>
</dbReference>